<evidence type="ECO:0000256" key="6">
    <source>
        <dbReference type="RuleBase" id="RU003470"/>
    </source>
</evidence>
<keyword evidence="6" id="KW-0820">tRNA-binding</keyword>
<dbReference type="SUPFAM" id="SSF69500">
    <property type="entry name" value="DTD-like"/>
    <property type="match status" value="1"/>
</dbReference>
<dbReference type="Proteomes" id="UP000095085">
    <property type="component" value="Unassembled WGS sequence"/>
</dbReference>
<dbReference type="HAMAP" id="MF_00518">
    <property type="entry name" value="Deacylase_Dtd"/>
    <property type="match status" value="1"/>
</dbReference>
<evidence type="ECO:0000256" key="5">
    <source>
        <dbReference type="ARBA" id="ARBA00048018"/>
    </source>
</evidence>
<name>A0A1E4RHP7_9ASCO</name>
<evidence type="ECO:0000313" key="8">
    <source>
        <dbReference type="Proteomes" id="UP000095085"/>
    </source>
</evidence>
<dbReference type="InterPro" id="IPR023509">
    <property type="entry name" value="DTD-like_sf"/>
</dbReference>
<dbReference type="GeneID" id="30996804"/>
<dbReference type="GO" id="GO:0000049">
    <property type="term" value="F:tRNA binding"/>
    <property type="evidence" value="ECO:0007669"/>
    <property type="project" value="UniProtKB-KW"/>
</dbReference>
<protein>
    <recommendedName>
        <fullName evidence="3 6">D-aminoacyl-tRNA deacylase</fullName>
        <ecNumber evidence="2 6">3.1.1.96</ecNumber>
    </recommendedName>
</protein>
<dbReference type="GO" id="GO:1900832">
    <property type="term" value="P:D-leucine catabolic process"/>
    <property type="evidence" value="ECO:0007669"/>
    <property type="project" value="EnsemblFungi"/>
</dbReference>
<dbReference type="GO" id="GO:1900829">
    <property type="term" value="P:D-tyrosine catabolic process"/>
    <property type="evidence" value="ECO:0007669"/>
    <property type="project" value="EnsemblFungi"/>
</dbReference>
<dbReference type="FunFam" id="3.50.80.10:FF:000001">
    <property type="entry name" value="D-aminoacyl-tRNA deacylase"/>
    <property type="match status" value="1"/>
</dbReference>
<comment type="subcellular location">
    <subcellularLocation>
        <location evidence="6">Cytoplasm</location>
    </subcellularLocation>
</comment>
<evidence type="ECO:0000256" key="2">
    <source>
        <dbReference type="ARBA" id="ARBA00013056"/>
    </source>
</evidence>
<evidence type="ECO:0000256" key="4">
    <source>
        <dbReference type="ARBA" id="ARBA00047676"/>
    </source>
</evidence>
<gene>
    <name evidence="7" type="ORF">HYPBUDRAFT_156954</name>
</gene>
<keyword evidence="6" id="KW-0963">Cytoplasm</keyword>
<proteinExistence type="inferred from homology"/>
<dbReference type="RefSeq" id="XP_020075860.1">
    <property type="nucleotide sequence ID" value="XM_020222255.1"/>
</dbReference>
<dbReference type="NCBIfam" id="TIGR00256">
    <property type="entry name" value="D-aminoacyl-tRNA deacylase"/>
    <property type="match status" value="1"/>
</dbReference>
<accession>A0A1E4RHP7</accession>
<sequence length="164" mass="18173">MRVVIQKVKQASVSVDNQIVSSIKHGLMILVGISTSDTLEDVSKLSKKLVNLRLFESVENNEENVGCWNGKPWSKSVLQDPSLSILSVSQFTLYGTVKKGTKPDFHKAAKGNTAKSLYDEFLNKLRGEIGEERVKDGKFGEMMDVSLVNDGPVTIIWDTQENSI</sequence>
<dbReference type="GO" id="GO:0106026">
    <property type="term" value="F:Gly-tRNA(Ala) deacylase activity"/>
    <property type="evidence" value="ECO:0007669"/>
    <property type="project" value="RHEA"/>
</dbReference>
<evidence type="ECO:0000256" key="3">
    <source>
        <dbReference type="ARBA" id="ARBA00020007"/>
    </source>
</evidence>
<dbReference type="Gene3D" id="3.50.80.10">
    <property type="entry name" value="D-tyrosyl-tRNA(Tyr) deacylase"/>
    <property type="match status" value="1"/>
</dbReference>
<reference evidence="8" key="1">
    <citation type="submission" date="2016-05" db="EMBL/GenBank/DDBJ databases">
        <title>Comparative genomics of biotechnologically important yeasts.</title>
        <authorList>
            <consortium name="DOE Joint Genome Institute"/>
            <person name="Riley R."/>
            <person name="Haridas S."/>
            <person name="Wolfe K.H."/>
            <person name="Lopes M.R."/>
            <person name="Hittinger C.T."/>
            <person name="Goker M."/>
            <person name="Salamov A."/>
            <person name="Wisecaver J."/>
            <person name="Long T.M."/>
            <person name="Aerts A.L."/>
            <person name="Barry K."/>
            <person name="Choi C."/>
            <person name="Clum A."/>
            <person name="Coughlan A.Y."/>
            <person name="Deshpande S."/>
            <person name="Douglass A.P."/>
            <person name="Hanson S.J."/>
            <person name="Klenk H.-P."/>
            <person name="Labutti K."/>
            <person name="Lapidus A."/>
            <person name="Lindquist E."/>
            <person name="Lipzen A."/>
            <person name="Meier-Kolthoff J.P."/>
            <person name="Ohm R.A."/>
            <person name="Otillar R.P."/>
            <person name="Pangilinan J."/>
            <person name="Peng Y."/>
            <person name="Rokas A."/>
            <person name="Rosa C.A."/>
            <person name="Scheuner C."/>
            <person name="Sibirny A.A."/>
            <person name="Slot J.C."/>
            <person name="Stielow J.B."/>
            <person name="Sun H."/>
            <person name="Kurtzman C.P."/>
            <person name="Blackwell M."/>
            <person name="Grigoriev I.V."/>
            <person name="Jeffries T.W."/>
        </authorList>
    </citation>
    <scope>NUCLEOTIDE SEQUENCE [LARGE SCALE GENOMIC DNA]</scope>
    <source>
        <strain evidence="8">NRRL Y-1933</strain>
    </source>
</reference>
<comment type="catalytic activity">
    <reaction evidence="5">
        <text>a D-aminoacyl-tRNA + H2O = a tRNA + a D-alpha-amino acid + H(+)</text>
        <dbReference type="Rhea" id="RHEA:13953"/>
        <dbReference type="Rhea" id="RHEA-COMP:10123"/>
        <dbReference type="Rhea" id="RHEA-COMP:10124"/>
        <dbReference type="ChEBI" id="CHEBI:15377"/>
        <dbReference type="ChEBI" id="CHEBI:15378"/>
        <dbReference type="ChEBI" id="CHEBI:59871"/>
        <dbReference type="ChEBI" id="CHEBI:78442"/>
        <dbReference type="ChEBI" id="CHEBI:79333"/>
        <dbReference type="EC" id="3.1.1.96"/>
    </reaction>
</comment>
<evidence type="ECO:0000256" key="1">
    <source>
        <dbReference type="ARBA" id="ARBA00009673"/>
    </source>
</evidence>
<keyword evidence="6" id="KW-0378">Hydrolase</keyword>
<comment type="similarity">
    <text evidence="1 6">Belongs to the DTD family.</text>
</comment>
<comment type="catalytic activity">
    <reaction evidence="4">
        <text>glycyl-tRNA(Ala) + H2O = tRNA(Ala) + glycine + H(+)</text>
        <dbReference type="Rhea" id="RHEA:53744"/>
        <dbReference type="Rhea" id="RHEA-COMP:9657"/>
        <dbReference type="Rhea" id="RHEA-COMP:13640"/>
        <dbReference type="ChEBI" id="CHEBI:15377"/>
        <dbReference type="ChEBI" id="CHEBI:15378"/>
        <dbReference type="ChEBI" id="CHEBI:57305"/>
        <dbReference type="ChEBI" id="CHEBI:78442"/>
        <dbReference type="ChEBI" id="CHEBI:78522"/>
        <dbReference type="EC" id="3.1.1.96"/>
    </reaction>
</comment>
<keyword evidence="6" id="KW-0694">RNA-binding</keyword>
<dbReference type="PANTHER" id="PTHR10472">
    <property type="entry name" value="D-TYROSYL-TRNA TYR DEACYLASE"/>
    <property type="match status" value="1"/>
</dbReference>
<dbReference type="STRING" id="984485.A0A1E4RHP7"/>
<dbReference type="Pfam" id="PF02580">
    <property type="entry name" value="Tyr_Deacylase"/>
    <property type="match status" value="1"/>
</dbReference>
<dbReference type="EMBL" id="KV454541">
    <property type="protein sequence ID" value="ODV66793.1"/>
    <property type="molecule type" value="Genomic_DNA"/>
</dbReference>
<dbReference type="OrthoDB" id="275783at2759"/>
<evidence type="ECO:0000313" key="7">
    <source>
        <dbReference type="EMBL" id="ODV66793.1"/>
    </source>
</evidence>
<dbReference type="GO" id="GO:0005737">
    <property type="term" value="C:cytoplasm"/>
    <property type="evidence" value="ECO:0007669"/>
    <property type="project" value="UniProtKB-SubCell"/>
</dbReference>
<dbReference type="GO" id="GO:0051500">
    <property type="term" value="F:D-tyrosyl-tRNA(Tyr) deacylase activity"/>
    <property type="evidence" value="ECO:0007669"/>
    <property type="project" value="EnsemblFungi"/>
</dbReference>
<dbReference type="GO" id="GO:0097358">
    <property type="term" value="F:D-leucyl-tRNA(Leu) deacylase activity"/>
    <property type="evidence" value="ECO:0007669"/>
    <property type="project" value="EnsemblFungi"/>
</dbReference>
<dbReference type="PANTHER" id="PTHR10472:SF5">
    <property type="entry name" value="D-AMINOACYL-TRNA DEACYLASE 1"/>
    <property type="match status" value="1"/>
</dbReference>
<keyword evidence="8" id="KW-1185">Reference proteome</keyword>
<dbReference type="AlphaFoldDB" id="A0A1E4RHP7"/>
<dbReference type="EC" id="3.1.1.96" evidence="2 6"/>
<dbReference type="InterPro" id="IPR003732">
    <property type="entry name" value="Daa-tRNA_deacyls_DTD"/>
</dbReference>
<organism evidence="7 8">
    <name type="scientific">Hyphopichia burtonii NRRL Y-1933</name>
    <dbReference type="NCBI Taxonomy" id="984485"/>
    <lineage>
        <taxon>Eukaryota</taxon>
        <taxon>Fungi</taxon>
        <taxon>Dikarya</taxon>
        <taxon>Ascomycota</taxon>
        <taxon>Saccharomycotina</taxon>
        <taxon>Pichiomycetes</taxon>
        <taxon>Debaryomycetaceae</taxon>
        <taxon>Hyphopichia</taxon>
    </lineage>
</organism>